<dbReference type="GO" id="GO:0030170">
    <property type="term" value="F:pyridoxal phosphate binding"/>
    <property type="evidence" value="ECO:0007669"/>
    <property type="project" value="InterPro"/>
</dbReference>
<dbReference type="PROSITE" id="PS00165">
    <property type="entry name" value="DEHYDRATASE_SER_THR"/>
    <property type="match status" value="1"/>
</dbReference>
<dbReference type="PANTHER" id="PTHR42690">
    <property type="entry name" value="THREONINE SYNTHASE FAMILY MEMBER"/>
    <property type="match status" value="1"/>
</dbReference>
<keyword evidence="16" id="KW-1185">Reference proteome</keyword>
<evidence type="ECO:0000313" key="16">
    <source>
        <dbReference type="Proteomes" id="UP000001744"/>
    </source>
</evidence>
<feature type="domain" description="Threonine synthase N-terminal" evidence="14">
    <location>
        <begin position="6"/>
        <end position="85"/>
    </location>
</feature>
<dbReference type="EC" id="4.2.3.1" evidence="5"/>
<dbReference type="Proteomes" id="UP000001744">
    <property type="component" value="Unassembled WGS sequence"/>
</dbReference>
<evidence type="ECO:0000313" key="15">
    <source>
        <dbReference type="EMBL" id="EEB05418.1"/>
    </source>
</evidence>
<dbReference type="JaponicusDB" id="SJAG_00432"/>
<evidence type="ECO:0000256" key="2">
    <source>
        <dbReference type="ARBA" id="ARBA00003648"/>
    </source>
</evidence>
<reference evidence="15 16" key="1">
    <citation type="journal article" date="2011" name="Science">
        <title>Comparative functional genomics of the fission yeasts.</title>
        <authorList>
            <person name="Rhind N."/>
            <person name="Chen Z."/>
            <person name="Yassour M."/>
            <person name="Thompson D.A."/>
            <person name="Haas B.J."/>
            <person name="Habib N."/>
            <person name="Wapinski I."/>
            <person name="Roy S."/>
            <person name="Lin M.F."/>
            <person name="Heiman D.I."/>
            <person name="Young S.K."/>
            <person name="Furuya K."/>
            <person name="Guo Y."/>
            <person name="Pidoux A."/>
            <person name="Chen H.M."/>
            <person name="Robbertse B."/>
            <person name="Goldberg J.M."/>
            <person name="Aoki K."/>
            <person name="Bayne E.H."/>
            <person name="Berlin A.M."/>
            <person name="Desjardins C.A."/>
            <person name="Dobbs E."/>
            <person name="Dukaj L."/>
            <person name="Fan L."/>
            <person name="FitzGerald M.G."/>
            <person name="French C."/>
            <person name="Gujja S."/>
            <person name="Hansen K."/>
            <person name="Keifenheim D."/>
            <person name="Levin J.Z."/>
            <person name="Mosher R.A."/>
            <person name="Mueller C.A."/>
            <person name="Pfiffner J."/>
            <person name="Priest M."/>
            <person name="Russ C."/>
            <person name="Smialowska A."/>
            <person name="Swoboda P."/>
            <person name="Sykes S.M."/>
            <person name="Vaughn M."/>
            <person name="Vengrova S."/>
            <person name="Yoder R."/>
            <person name="Zeng Q."/>
            <person name="Allshire R."/>
            <person name="Baulcombe D."/>
            <person name="Birren B.W."/>
            <person name="Brown W."/>
            <person name="Ekwall K."/>
            <person name="Kellis M."/>
            <person name="Leatherwood J."/>
            <person name="Levin H."/>
            <person name="Margalit H."/>
            <person name="Martienssen R."/>
            <person name="Nieduszynski C.A."/>
            <person name="Spatafora J.W."/>
            <person name="Friedman N."/>
            <person name="Dalgaard J.Z."/>
            <person name="Baumann P."/>
            <person name="Niki H."/>
            <person name="Regev A."/>
            <person name="Nusbaum C."/>
        </authorList>
    </citation>
    <scope>NUCLEOTIDE SEQUENCE [LARGE SCALE GENOMIC DNA]</scope>
    <source>
        <strain evidence="16">yFS275 / FY16936</strain>
    </source>
</reference>
<protein>
    <recommendedName>
        <fullName evidence="6">Threonine synthase</fullName>
        <ecNumber evidence="5">4.2.3.1</ecNumber>
    </recommendedName>
</protein>
<sequence>MSSQVTYQSTRGGSSNFSFEDAVLKGLANDGGLFIPSEIPKLPEGWKEKWSSLSFPELAYEIMSLYIPRSEISAEELKDLAARSYATFRHPETTPLKKLNNGINVLELFHGPTFAFKDVALQFLGNLFEFFLTRKNGDKPEEERDHLTVVGATSGDTGSAAIYGLRGKKDVSVFILFPEGRVSPVQEAQMTTVTDPNVHCVTVAGVFDDCQDLVKQVFGDAEFNRKHHVGAVNSINWARILAQITYYFYAYLSLYKQNKDVKVRFVVPTGNFGDILAGYYAKEMGLPTEKLVIATNENDILDRFFHTGRYEKADTSKGPVTGPVCAKETYSPAMDILVSSNFERYLWYLARQQVAPNHTDSEACEILAKWMNEFKTNGSVAVRPEVLDAARKDFVSERVDNETTIATIKKVYETDKYVLDPHTAVGVEATTRRMKEAGAEGTTFVSLSTAHPAKFDAAVNLALSSFEGYNFETQVMPREFHGLKDAERRVIFSGAPRIEVIKQIVEINLEREKKMTV</sequence>
<dbReference type="Pfam" id="PF14821">
    <property type="entry name" value="Thr_synth_N"/>
    <property type="match status" value="1"/>
</dbReference>
<keyword evidence="10" id="KW-0456">Lyase</keyword>
<comment type="similarity">
    <text evidence="4">Belongs to the threonine synthase family.</text>
</comment>
<evidence type="ECO:0000256" key="6">
    <source>
        <dbReference type="ARBA" id="ARBA00018679"/>
    </source>
</evidence>
<comment type="function">
    <text evidence="2">Catalyzes the gamma-elimination of phosphate from L-phosphohomoserine and the beta-addition of water to produce L-threonine.</text>
</comment>
<dbReference type="NCBIfam" id="TIGR00260">
    <property type="entry name" value="thrC"/>
    <property type="match status" value="1"/>
</dbReference>
<dbReference type="FunFam" id="3.90.1380.10:FF:000003">
    <property type="entry name" value="THR4p Threonine synthase"/>
    <property type="match status" value="1"/>
</dbReference>
<evidence type="ECO:0000256" key="10">
    <source>
        <dbReference type="ARBA" id="ARBA00023239"/>
    </source>
</evidence>
<dbReference type="UniPathway" id="UPA00050">
    <property type="reaction ID" value="UER00065"/>
</dbReference>
<accession>B6JVL7</accession>
<dbReference type="PANTHER" id="PTHR42690:SF1">
    <property type="entry name" value="THREONINE SYNTHASE-LIKE 2"/>
    <property type="match status" value="1"/>
</dbReference>
<dbReference type="EMBL" id="KE651166">
    <property type="protein sequence ID" value="EEB05418.1"/>
    <property type="molecule type" value="Genomic_DNA"/>
</dbReference>
<dbReference type="RefSeq" id="XP_002171711.1">
    <property type="nucleotide sequence ID" value="XM_002171675.2"/>
</dbReference>
<name>B6JVL7_SCHJY</name>
<evidence type="ECO:0000256" key="9">
    <source>
        <dbReference type="ARBA" id="ARBA00022898"/>
    </source>
</evidence>
<dbReference type="SUPFAM" id="SSF53686">
    <property type="entry name" value="Tryptophan synthase beta subunit-like PLP-dependent enzymes"/>
    <property type="match status" value="1"/>
</dbReference>
<evidence type="ECO:0000256" key="7">
    <source>
        <dbReference type="ARBA" id="ARBA00022605"/>
    </source>
</evidence>
<dbReference type="AlphaFoldDB" id="B6JVL7"/>
<dbReference type="GeneID" id="7049577"/>
<dbReference type="InterPro" id="IPR029144">
    <property type="entry name" value="Thr_synth_N"/>
</dbReference>
<dbReference type="InterPro" id="IPR000634">
    <property type="entry name" value="Ser/Thr_deHydtase_PyrdxlP-BS"/>
</dbReference>
<dbReference type="CDD" id="cd01560">
    <property type="entry name" value="Thr-synth_2"/>
    <property type="match status" value="1"/>
</dbReference>
<dbReference type="OrthoDB" id="5203861at2759"/>
<evidence type="ECO:0000259" key="13">
    <source>
        <dbReference type="Pfam" id="PF00291"/>
    </source>
</evidence>
<dbReference type="GO" id="GO:0009088">
    <property type="term" value="P:threonine biosynthetic process"/>
    <property type="evidence" value="ECO:0000318"/>
    <property type="project" value="GO_Central"/>
</dbReference>
<keyword evidence="8" id="KW-0791">Threonine biosynthesis</keyword>
<dbReference type="InterPro" id="IPR036052">
    <property type="entry name" value="TrpB-like_PALP_sf"/>
</dbReference>
<dbReference type="HOGENOM" id="CLU_015170_1_0_1"/>
<evidence type="ECO:0000256" key="8">
    <source>
        <dbReference type="ARBA" id="ARBA00022697"/>
    </source>
</evidence>
<feature type="modified residue" description="N6-(pyridoxal phosphate)lysine" evidence="12">
    <location>
        <position position="117"/>
    </location>
</feature>
<evidence type="ECO:0000256" key="12">
    <source>
        <dbReference type="PIRSR" id="PIRSR604450-51"/>
    </source>
</evidence>
<evidence type="ECO:0000256" key="4">
    <source>
        <dbReference type="ARBA" id="ARBA00005517"/>
    </source>
</evidence>
<dbReference type="Gene3D" id="3.90.1380.10">
    <property type="entry name" value="Threonine synthase, N-terminal domain"/>
    <property type="match status" value="1"/>
</dbReference>
<evidence type="ECO:0000256" key="1">
    <source>
        <dbReference type="ARBA" id="ARBA00001933"/>
    </source>
</evidence>
<comment type="cofactor">
    <cofactor evidence="1 12">
        <name>pyridoxal 5'-phosphate</name>
        <dbReference type="ChEBI" id="CHEBI:597326"/>
    </cofactor>
</comment>
<gene>
    <name evidence="15" type="ORF">SJAG_00432</name>
</gene>
<dbReference type="VEuPathDB" id="FungiDB:SJAG_00432"/>
<dbReference type="InterPro" id="IPR051166">
    <property type="entry name" value="Threonine_Synthase"/>
</dbReference>
<keyword evidence="9 12" id="KW-0663">Pyridoxal phosphate</keyword>
<dbReference type="InterPro" id="IPR004450">
    <property type="entry name" value="Thr_synthase-like"/>
</dbReference>
<dbReference type="STRING" id="402676.B6JVL7"/>
<evidence type="ECO:0000259" key="14">
    <source>
        <dbReference type="Pfam" id="PF14821"/>
    </source>
</evidence>
<dbReference type="OMA" id="NFERYLY"/>
<evidence type="ECO:0000256" key="3">
    <source>
        <dbReference type="ARBA" id="ARBA00004979"/>
    </source>
</evidence>
<dbReference type="InterPro" id="IPR001926">
    <property type="entry name" value="TrpB-like_PALP"/>
</dbReference>
<dbReference type="Gene3D" id="3.40.50.1100">
    <property type="match status" value="2"/>
</dbReference>
<organism evidence="15 16">
    <name type="scientific">Schizosaccharomyces japonicus (strain yFS275 / FY16936)</name>
    <name type="common">Fission yeast</name>
    <dbReference type="NCBI Taxonomy" id="402676"/>
    <lineage>
        <taxon>Eukaryota</taxon>
        <taxon>Fungi</taxon>
        <taxon>Dikarya</taxon>
        <taxon>Ascomycota</taxon>
        <taxon>Taphrinomycotina</taxon>
        <taxon>Schizosaccharomycetes</taxon>
        <taxon>Schizosaccharomycetales</taxon>
        <taxon>Schizosaccharomycetaceae</taxon>
        <taxon>Schizosaccharomyces</taxon>
    </lineage>
</organism>
<dbReference type="Pfam" id="PF00291">
    <property type="entry name" value="PALP"/>
    <property type="match status" value="1"/>
</dbReference>
<dbReference type="GO" id="GO:0004795">
    <property type="term" value="F:threonine synthase activity"/>
    <property type="evidence" value="ECO:0000318"/>
    <property type="project" value="GO_Central"/>
</dbReference>
<comment type="pathway">
    <text evidence="3">Amino-acid biosynthesis; L-threonine biosynthesis; L-threonine from L-aspartate: step 5/5.</text>
</comment>
<comment type="catalytic activity">
    <reaction evidence="11">
        <text>O-phospho-L-homoserine + H2O = L-threonine + phosphate</text>
        <dbReference type="Rhea" id="RHEA:10840"/>
        <dbReference type="ChEBI" id="CHEBI:15377"/>
        <dbReference type="ChEBI" id="CHEBI:43474"/>
        <dbReference type="ChEBI" id="CHEBI:57590"/>
        <dbReference type="ChEBI" id="CHEBI:57926"/>
        <dbReference type="EC" id="4.2.3.1"/>
    </reaction>
    <physiologicalReaction direction="left-to-right" evidence="11">
        <dbReference type="Rhea" id="RHEA:10841"/>
    </physiologicalReaction>
</comment>
<keyword evidence="7" id="KW-0028">Amino-acid biosynthesis</keyword>
<dbReference type="FunFam" id="3.40.50.1100:FF:000046">
    <property type="entry name" value="THR4p Threonine synthase"/>
    <property type="match status" value="1"/>
</dbReference>
<dbReference type="InterPro" id="IPR037158">
    <property type="entry name" value="Thr_synth_N_sf"/>
</dbReference>
<evidence type="ECO:0000256" key="11">
    <source>
        <dbReference type="ARBA" id="ARBA00050436"/>
    </source>
</evidence>
<dbReference type="eggNOG" id="KOG2616">
    <property type="taxonomic scope" value="Eukaryota"/>
</dbReference>
<dbReference type="Pfam" id="PF24857">
    <property type="entry name" value="THR4_C"/>
    <property type="match status" value="1"/>
</dbReference>
<feature type="domain" description="Tryptophan synthase beta chain-like PALP" evidence="13">
    <location>
        <begin position="94"/>
        <end position="336"/>
    </location>
</feature>
<evidence type="ECO:0000256" key="5">
    <source>
        <dbReference type="ARBA" id="ARBA00013028"/>
    </source>
</evidence>
<proteinExistence type="inferred from homology"/>